<dbReference type="Proteomes" id="UP000031599">
    <property type="component" value="Unassembled WGS sequence"/>
</dbReference>
<dbReference type="EMBL" id="JMCC02000011">
    <property type="protein sequence ID" value="KIG18379.1"/>
    <property type="molecule type" value="Genomic_DNA"/>
</dbReference>
<dbReference type="SUPFAM" id="SSF48613">
    <property type="entry name" value="Heme oxygenase-like"/>
    <property type="match status" value="1"/>
</dbReference>
<evidence type="ECO:0000313" key="2">
    <source>
        <dbReference type="Proteomes" id="UP000031599"/>
    </source>
</evidence>
<dbReference type="Pfam" id="PF14518">
    <property type="entry name" value="Haem_oxygenas_2"/>
    <property type="match status" value="1"/>
</dbReference>
<dbReference type="Gene3D" id="1.20.910.10">
    <property type="entry name" value="Heme oxygenase-like"/>
    <property type="match status" value="1"/>
</dbReference>
<dbReference type="InterPro" id="IPR016084">
    <property type="entry name" value="Haem_Oase-like_multi-hlx"/>
</dbReference>
<dbReference type="AlphaFoldDB" id="A0A0C1ZLG9"/>
<dbReference type="RefSeq" id="WP_052547004.1">
    <property type="nucleotide sequence ID" value="NZ_JMCC02000011.1"/>
</dbReference>
<gene>
    <name evidence="1" type="ORF">DB30_00664</name>
</gene>
<comment type="caution">
    <text evidence="1">The sequence shown here is derived from an EMBL/GenBank/DDBJ whole genome shotgun (WGS) entry which is preliminary data.</text>
</comment>
<proteinExistence type="predicted"/>
<reference evidence="1 2" key="1">
    <citation type="submission" date="2014-12" db="EMBL/GenBank/DDBJ databases">
        <title>Genome assembly of Enhygromyxa salina DSM 15201.</title>
        <authorList>
            <person name="Sharma G."/>
            <person name="Subramanian S."/>
        </authorList>
    </citation>
    <scope>NUCLEOTIDE SEQUENCE [LARGE SCALE GENOMIC DNA]</scope>
    <source>
        <strain evidence="1 2">DSM 15201</strain>
    </source>
</reference>
<accession>A0A0C1ZLG9</accession>
<protein>
    <submittedName>
        <fullName evidence="1">Long-chain acyl-CoA synthetase</fullName>
    </submittedName>
</protein>
<sequence>MHSPGRRLLAKLQLAAPSFGAAAERLWSSPRIREIYPAYLGAMHMIVRSAVPLMDAARDRALALGKHDPLGVQLAAYLGRHRDEEAGHDQWLLEDLAATGADPDEPLTGIPSPTIATLVGAQYYWLHHHHPVALLGHIAAIESYPPPPGFAERLQGLTGYPKSAFRAIARHAVLDLRHRREFYDLINELPLTRAHESMIGLSALHTMQVGVDVLLEIHDRVVSRAPAVVAPKSPC</sequence>
<organism evidence="1 2">
    <name type="scientific">Enhygromyxa salina</name>
    <dbReference type="NCBI Taxonomy" id="215803"/>
    <lineage>
        <taxon>Bacteria</taxon>
        <taxon>Pseudomonadati</taxon>
        <taxon>Myxococcota</taxon>
        <taxon>Polyangia</taxon>
        <taxon>Nannocystales</taxon>
        <taxon>Nannocystaceae</taxon>
        <taxon>Enhygromyxa</taxon>
    </lineage>
</organism>
<name>A0A0C1ZLG9_9BACT</name>
<evidence type="ECO:0000313" key="1">
    <source>
        <dbReference type="EMBL" id="KIG18379.1"/>
    </source>
</evidence>